<name>A0A369AZ01_9FIRM</name>
<keyword evidence="2" id="KW-1185">Reference proteome</keyword>
<protein>
    <recommendedName>
        <fullName evidence="3">Antibiotic biosynthesis monooxygenase</fullName>
    </recommendedName>
</protein>
<reference evidence="1 2" key="1">
    <citation type="submission" date="2018-07" db="EMBL/GenBank/DDBJ databases">
        <title>Genomic Encyclopedia of Type Strains, Phase IV (KMG-IV): sequencing the most valuable type-strain genomes for metagenomic binning, comparative biology and taxonomic classification.</title>
        <authorList>
            <person name="Goeker M."/>
        </authorList>
    </citation>
    <scope>NUCLEOTIDE SEQUENCE [LARGE SCALE GENOMIC DNA]</scope>
    <source>
        <strain evidence="1 2">DSM 27016</strain>
    </source>
</reference>
<dbReference type="EMBL" id="QPJT01000015">
    <property type="protein sequence ID" value="RCX14381.1"/>
    <property type="molecule type" value="Genomic_DNA"/>
</dbReference>
<gene>
    <name evidence="1" type="ORF">DFR58_115105</name>
</gene>
<dbReference type="RefSeq" id="WP_114298397.1">
    <property type="nucleotide sequence ID" value="NZ_QPJT01000015.1"/>
</dbReference>
<evidence type="ECO:0000313" key="1">
    <source>
        <dbReference type="EMBL" id="RCX14381.1"/>
    </source>
</evidence>
<proteinExistence type="predicted"/>
<dbReference type="Proteomes" id="UP000253034">
    <property type="component" value="Unassembled WGS sequence"/>
</dbReference>
<accession>A0A369AZ01</accession>
<sequence length="106" mass="12023">MISRTWHGIVPIEMKDAFEKYEYETGVKDTLAILGNRGAFLKIVEQGEYAHFFLCTKWDTMESVIAYAGSNPTIAVTYPEDEKYGLISDPIVIIQEVPDDTNPFVE</sequence>
<dbReference type="AlphaFoldDB" id="A0A369AZ01"/>
<comment type="caution">
    <text evidence="1">The sequence shown here is derived from an EMBL/GenBank/DDBJ whole genome shotgun (WGS) entry which is preliminary data.</text>
</comment>
<evidence type="ECO:0000313" key="2">
    <source>
        <dbReference type="Proteomes" id="UP000253034"/>
    </source>
</evidence>
<organism evidence="1 2">
    <name type="scientific">Anaerobacterium chartisolvens</name>
    <dbReference type="NCBI Taxonomy" id="1297424"/>
    <lineage>
        <taxon>Bacteria</taxon>
        <taxon>Bacillati</taxon>
        <taxon>Bacillota</taxon>
        <taxon>Clostridia</taxon>
        <taxon>Eubacteriales</taxon>
        <taxon>Oscillospiraceae</taxon>
        <taxon>Anaerobacterium</taxon>
    </lineage>
</organism>
<dbReference type="OrthoDB" id="165208at2"/>
<evidence type="ECO:0008006" key="3">
    <source>
        <dbReference type="Google" id="ProtNLM"/>
    </source>
</evidence>